<dbReference type="Gene3D" id="3.30.70.2120">
    <property type="match status" value="1"/>
</dbReference>
<dbReference type="AlphaFoldDB" id="U2W9G2"/>
<protein>
    <recommendedName>
        <fullName evidence="3">Flagellin</fullName>
    </recommendedName>
</protein>
<evidence type="ECO:0000256" key="1">
    <source>
        <dbReference type="ARBA" id="ARBA00005709"/>
    </source>
</evidence>
<gene>
    <name evidence="6" type="ORF">RS24_01217</name>
</gene>
<evidence type="ECO:0000256" key="2">
    <source>
        <dbReference type="ARBA" id="ARBA00023143"/>
    </source>
</evidence>
<dbReference type="PANTHER" id="PTHR42792:SF2">
    <property type="entry name" value="FLAGELLIN"/>
    <property type="match status" value="1"/>
</dbReference>
<dbReference type="GO" id="GO:0005576">
    <property type="term" value="C:extracellular region"/>
    <property type="evidence" value="ECO:0007669"/>
    <property type="project" value="UniProtKB-SubCell"/>
</dbReference>
<evidence type="ECO:0000313" key="7">
    <source>
        <dbReference type="Proteomes" id="UP000016762"/>
    </source>
</evidence>
<dbReference type="SUPFAM" id="SSF64518">
    <property type="entry name" value="Phase 1 flagellin"/>
    <property type="match status" value="1"/>
</dbReference>
<reference evidence="6 7" key="1">
    <citation type="journal article" date="2014" name="FEMS Microbiol. Ecol.">
        <title>Genomic differentiation among two strains of the PS1 clade isolated from geographically separated marine habitats.</title>
        <authorList>
            <person name="Jimenez-Infante F."/>
            <person name="Ngugi D.K."/>
            <person name="Alam I."/>
            <person name="Rashid M."/>
            <person name="Baalawi W."/>
            <person name="Kamau A.A."/>
            <person name="Bajic V.B."/>
            <person name="Stingl U."/>
        </authorList>
    </citation>
    <scope>NUCLEOTIDE SEQUENCE [LARGE SCALE GENOMIC DNA]</scope>
    <source>
        <strain evidence="6 7">RS24</strain>
    </source>
</reference>
<evidence type="ECO:0000259" key="5">
    <source>
        <dbReference type="Pfam" id="PF00700"/>
    </source>
</evidence>
<dbReference type="GO" id="GO:0009288">
    <property type="term" value="C:bacterial-type flagellum"/>
    <property type="evidence" value="ECO:0007669"/>
    <property type="project" value="UniProtKB-SubCell"/>
</dbReference>
<sequence length="670" mass="67994">MVVVNTNIAALRSGEAMRQAESAMGDAMERLSTGLRINSAADDAAGSAIASKMEAQTRSLGVAIRNANDAISLTQTAEGALGEVEDILQRMRELAVQGGNSTLNASDRAQIQIELDQLAAEIDEIADKTNFNNVKLLDGTNTSVSFQTGINADSNVSVALEKASAAALGLAGSIGGVNRLTSERLTDSDMQAVVTTDVKINGQNWSAANGGDYSGGGAAAALTILINNNTAVHGAKASAFNSVTSAPVGDFNMTTSFTINSATIDVVNSYQELVDEINQEATGVTAVLNGDNSITLFNDDGADIAIGNTQGATDVGFTANKTYLGMIALENVDGSAVSIEIGNVENGYVGDTGIGTDLSLLGFNTVRNGVVTGASVTNADLLDTDGVKINGVAIGGTSAGSAAVKAAKINETTSLHGVVATAKTELRLTVDFSTNGATNDAVLINGVAVDLQNANDTAGAVSAINDTANLGGDIVASSDSSGKLVLTSNSGATISVTEDANHQAFFTAGEDLHGSTYTEASHVYTALGSVILTHQSGGNIKLEDATSTPGDGLAKLGLQGASVAEEVTGTGVNVATSASAGAALTAVDAAINKVGDFRASFGAYENRFEKAINNLTTYKVNLEAAKGRIEDADFASETAALTKSQILNQAATSMLAQANASKQNLLALLQ</sequence>
<name>U2W9G2_9PROT</name>
<proteinExistence type="inferred from homology"/>
<feature type="domain" description="Flagellin N-terminal" evidence="4">
    <location>
        <begin position="4"/>
        <end position="142"/>
    </location>
</feature>
<keyword evidence="7" id="KW-1185">Reference proteome</keyword>
<dbReference type="RefSeq" id="WP_021777198.1">
    <property type="nucleotide sequence ID" value="NZ_AWXE01000004.1"/>
</dbReference>
<dbReference type="Gene3D" id="1.20.1330.10">
    <property type="entry name" value="f41 fragment of flagellin, N-terminal domain"/>
    <property type="match status" value="2"/>
</dbReference>
<evidence type="ECO:0000313" key="6">
    <source>
        <dbReference type="EMBL" id="ERL46219.1"/>
    </source>
</evidence>
<keyword evidence="3" id="KW-0964">Secreted</keyword>
<dbReference type="InterPro" id="IPR046358">
    <property type="entry name" value="Flagellin_C"/>
</dbReference>
<dbReference type="OrthoDB" id="9796789at2"/>
<feature type="domain" description="Flagellin C-terminal" evidence="5">
    <location>
        <begin position="584"/>
        <end position="669"/>
    </location>
</feature>
<dbReference type="Gene3D" id="6.10.10.10">
    <property type="entry name" value="Flagellar export chaperone, C-terminal domain"/>
    <property type="match status" value="1"/>
</dbReference>
<comment type="similarity">
    <text evidence="1 3">Belongs to the bacterial flagellin family.</text>
</comment>
<dbReference type="Proteomes" id="UP000016762">
    <property type="component" value="Unassembled WGS sequence"/>
</dbReference>
<organism evidence="6 7">
    <name type="scientific">Candidatus Micropelagius thuwalensis</name>
    <dbReference type="NCBI Taxonomy" id="1397666"/>
    <lineage>
        <taxon>Bacteria</taxon>
        <taxon>Pseudomonadati</taxon>
        <taxon>Pseudomonadota</taxon>
        <taxon>Alphaproteobacteria</taxon>
        <taxon>PS1 clade</taxon>
        <taxon>Candidatus Micropelagius</taxon>
    </lineage>
</organism>
<dbReference type="eggNOG" id="COG1344">
    <property type="taxonomic scope" value="Bacteria"/>
</dbReference>
<dbReference type="Pfam" id="PF00700">
    <property type="entry name" value="Flagellin_C"/>
    <property type="match status" value="1"/>
</dbReference>
<dbReference type="PRINTS" id="PR00207">
    <property type="entry name" value="FLAGELLIN"/>
</dbReference>
<dbReference type="EMBL" id="AWXE01000004">
    <property type="protein sequence ID" value="ERL46219.1"/>
    <property type="molecule type" value="Genomic_DNA"/>
</dbReference>
<comment type="caution">
    <text evidence="6">The sequence shown here is derived from an EMBL/GenBank/DDBJ whole genome shotgun (WGS) entry which is preliminary data.</text>
</comment>
<dbReference type="InterPro" id="IPR001029">
    <property type="entry name" value="Flagellin_N"/>
</dbReference>
<dbReference type="STRING" id="1397666.RS24_01217"/>
<accession>U2W9G2</accession>
<dbReference type="PATRIC" id="fig|1397666.3.peg.1105"/>
<comment type="subcellular location">
    <subcellularLocation>
        <location evidence="3">Secreted</location>
    </subcellularLocation>
    <subcellularLocation>
        <location evidence="3">Bacterial flagellum</location>
    </subcellularLocation>
</comment>
<dbReference type="InterPro" id="IPR001492">
    <property type="entry name" value="Flagellin"/>
</dbReference>
<comment type="function">
    <text evidence="3">Flagellin is the subunit protein which polymerizes to form the filaments of bacterial flagella.</text>
</comment>
<evidence type="ECO:0000256" key="3">
    <source>
        <dbReference type="RuleBase" id="RU362073"/>
    </source>
</evidence>
<dbReference type="InterPro" id="IPR042187">
    <property type="entry name" value="Flagellin_C_sub2"/>
</dbReference>
<evidence type="ECO:0000259" key="4">
    <source>
        <dbReference type="Pfam" id="PF00669"/>
    </source>
</evidence>
<dbReference type="PANTHER" id="PTHR42792">
    <property type="entry name" value="FLAGELLIN"/>
    <property type="match status" value="1"/>
</dbReference>
<dbReference type="Pfam" id="PF00669">
    <property type="entry name" value="Flagellin_N"/>
    <property type="match status" value="1"/>
</dbReference>
<dbReference type="GO" id="GO:0005198">
    <property type="term" value="F:structural molecule activity"/>
    <property type="evidence" value="ECO:0007669"/>
    <property type="project" value="UniProtKB-UniRule"/>
</dbReference>
<keyword evidence="2 3" id="KW-0975">Bacterial flagellum</keyword>